<name>A0A2D0N8E8_FLAN2</name>
<keyword evidence="3" id="KW-1185">Reference proteome</keyword>
<dbReference type="AlphaFoldDB" id="A0A2D0N8E8"/>
<comment type="caution">
    <text evidence="2">The sequence shown here is derived from an EMBL/GenBank/DDBJ whole genome shotgun (WGS) entry which is preliminary data.</text>
</comment>
<reference evidence="2 3" key="1">
    <citation type="submission" date="2017-10" db="EMBL/GenBank/DDBJ databases">
        <title>The draft genome sequence of Lewinella nigricans NBRC 102662.</title>
        <authorList>
            <person name="Wang K."/>
        </authorList>
    </citation>
    <scope>NUCLEOTIDE SEQUENCE [LARGE SCALE GENOMIC DNA]</scope>
    <source>
        <strain evidence="2 3">NBRC 102662</strain>
    </source>
</reference>
<keyword evidence="1" id="KW-0812">Transmembrane</keyword>
<feature type="transmembrane region" description="Helical" evidence="1">
    <location>
        <begin position="52"/>
        <end position="69"/>
    </location>
</feature>
<dbReference type="EMBL" id="PDUD01000028">
    <property type="protein sequence ID" value="PHN04033.1"/>
    <property type="molecule type" value="Genomic_DNA"/>
</dbReference>
<evidence type="ECO:0008006" key="4">
    <source>
        <dbReference type="Google" id="ProtNLM"/>
    </source>
</evidence>
<sequence>MVRINTEINDINTFPGEGKDLKRKIRAVRTSILKIVEKELKLVPRNYYRNQWMALGMSVFGIPLGVVFGSALGNLAFLGIGLPIGMSIGLAVGTNMDQKAQKEGRQLDVEL</sequence>
<feature type="transmembrane region" description="Helical" evidence="1">
    <location>
        <begin position="75"/>
        <end position="96"/>
    </location>
</feature>
<keyword evidence="1" id="KW-1133">Transmembrane helix</keyword>
<accession>A0A2D0N8E8</accession>
<evidence type="ECO:0000313" key="2">
    <source>
        <dbReference type="EMBL" id="PHN04033.1"/>
    </source>
</evidence>
<gene>
    <name evidence="2" type="ORF">CRP01_24435</name>
</gene>
<evidence type="ECO:0000256" key="1">
    <source>
        <dbReference type="SAM" id="Phobius"/>
    </source>
</evidence>
<protein>
    <recommendedName>
        <fullName evidence="4">Glycine zipper family protein</fullName>
    </recommendedName>
</protein>
<evidence type="ECO:0000313" key="3">
    <source>
        <dbReference type="Proteomes" id="UP000223913"/>
    </source>
</evidence>
<dbReference type="OrthoDB" id="769130at2"/>
<keyword evidence="1" id="KW-0472">Membrane</keyword>
<proteinExistence type="predicted"/>
<organism evidence="2 3">
    <name type="scientific">Flavilitoribacter nigricans (strain ATCC 23147 / DSM 23189 / NBRC 102662 / NCIMB 1420 / SS-2)</name>
    <name type="common">Lewinella nigricans</name>
    <dbReference type="NCBI Taxonomy" id="1122177"/>
    <lineage>
        <taxon>Bacteria</taxon>
        <taxon>Pseudomonadati</taxon>
        <taxon>Bacteroidota</taxon>
        <taxon>Saprospiria</taxon>
        <taxon>Saprospirales</taxon>
        <taxon>Lewinellaceae</taxon>
        <taxon>Flavilitoribacter</taxon>
    </lineage>
</organism>
<dbReference type="Proteomes" id="UP000223913">
    <property type="component" value="Unassembled WGS sequence"/>
</dbReference>